<keyword evidence="4" id="KW-1185">Reference proteome</keyword>
<accession>A0A9W6ZUA4</accession>
<evidence type="ECO:0000256" key="2">
    <source>
        <dbReference type="SAM" id="Phobius"/>
    </source>
</evidence>
<feature type="transmembrane region" description="Helical" evidence="2">
    <location>
        <begin position="117"/>
        <end position="136"/>
    </location>
</feature>
<dbReference type="EMBL" id="BRXZ01000920">
    <property type="protein sequence ID" value="GMH57472.1"/>
    <property type="molecule type" value="Genomic_DNA"/>
</dbReference>
<feature type="transmembrane region" description="Helical" evidence="2">
    <location>
        <begin position="156"/>
        <end position="173"/>
    </location>
</feature>
<feature type="transmembrane region" description="Helical" evidence="2">
    <location>
        <begin position="328"/>
        <end position="350"/>
    </location>
</feature>
<evidence type="ECO:0000313" key="4">
    <source>
        <dbReference type="Proteomes" id="UP001165082"/>
    </source>
</evidence>
<feature type="transmembrane region" description="Helical" evidence="2">
    <location>
        <begin position="304"/>
        <end position="322"/>
    </location>
</feature>
<protein>
    <submittedName>
        <fullName evidence="3">Uncharacterized protein</fullName>
    </submittedName>
</protein>
<dbReference type="Proteomes" id="UP001165082">
    <property type="component" value="Unassembled WGS sequence"/>
</dbReference>
<feature type="transmembrane region" description="Helical" evidence="2">
    <location>
        <begin position="461"/>
        <end position="483"/>
    </location>
</feature>
<reference evidence="3" key="1">
    <citation type="submission" date="2022-07" db="EMBL/GenBank/DDBJ databases">
        <title>Genome analysis of Parmales, a sister group of diatoms, reveals the evolutionary specialization of diatoms from phago-mixotrophs to photoautotrophs.</title>
        <authorList>
            <person name="Ban H."/>
            <person name="Sato S."/>
            <person name="Yoshikawa S."/>
            <person name="Kazumasa Y."/>
            <person name="Nakamura Y."/>
            <person name="Ichinomiya M."/>
            <person name="Saitoh K."/>
            <person name="Sato N."/>
            <person name="Blanc-Mathieu R."/>
            <person name="Endo H."/>
            <person name="Kuwata A."/>
            <person name="Ogata H."/>
        </authorList>
    </citation>
    <scope>NUCLEOTIDE SEQUENCE</scope>
</reference>
<keyword evidence="2" id="KW-1133">Transmembrane helix</keyword>
<sequence>MKRLKNAASKTVVAKRLENHASTLRVLPTYRVAGKIRKEESFHWKAFWTSWIMEMVKLFPLNFFIALLYQGCNPFLVMRELKNRQNRPIMPAFLSKCFSSFSSSSTSTPEKGLNRRIFPYSLQFVFGALPFLPMVMKLEGAPGASSLSWPEALLPILGHVITGTSIACKYAYFPKNEYLMVMGKGSWDYEQSFRRMLLGGWSDPARFTGLLDELYNDAYNSASVDISQYEFKGIAGREASKLICKVWRGQDGHGSEDPDGTTDAEGGWLGSEGGSTIPASAIMMGVVGTSFNVKNMPNSKAGQCAILFGAFAPVLIRLFFGLPPFSSSAWGGVVGSLSCNLAVLLFCYFLPISWGNAVQTDNLRRKRAYNMLGRMLVEPGVEVKEILKFARKNDNGGGKTEGGPPATASHQVEESNAAEEDELELGHVFVDPTSRENVLAWTMCRNIVRVYGRPFMLRGEAYLSIDLMASLFLLACINMLLLGGVEHNVWDVVQIFWLMLALAQTVVLTSLSVAELNTQVTEHREILRSAKVEILGSGKNVDDKSLMFLDAIDELIETREQDADPHKIFGFAASTQIVQTYLGIIGSGCFFAAQTFLTSQAR</sequence>
<dbReference type="AlphaFoldDB" id="A0A9W6ZUA4"/>
<keyword evidence="2" id="KW-0812">Transmembrane</keyword>
<gene>
    <name evidence="3" type="ORF">TrRE_jg12458</name>
</gene>
<feature type="non-terminal residue" evidence="3">
    <location>
        <position position="1"/>
    </location>
</feature>
<comment type="caution">
    <text evidence="3">The sequence shown here is derived from an EMBL/GenBank/DDBJ whole genome shotgun (WGS) entry which is preliminary data.</text>
</comment>
<feature type="transmembrane region" description="Helical" evidence="2">
    <location>
        <begin position="495"/>
        <end position="514"/>
    </location>
</feature>
<evidence type="ECO:0000313" key="3">
    <source>
        <dbReference type="EMBL" id="GMH57472.1"/>
    </source>
</evidence>
<proteinExistence type="predicted"/>
<evidence type="ECO:0000256" key="1">
    <source>
        <dbReference type="SAM" id="MobiDB-lite"/>
    </source>
</evidence>
<feature type="region of interest" description="Disordered" evidence="1">
    <location>
        <begin position="392"/>
        <end position="415"/>
    </location>
</feature>
<organism evidence="3 4">
    <name type="scientific">Triparma retinervis</name>
    <dbReference type="NCBI Taxonomy" id="2557542"/>
    <lineage>
        <taxon>Eukaryota</taxon>
        <taxon>Sar</taxon>
        <taxon>Stramenopiles</taxon>
        <taxon>Ochrophyta</taxon>
        <taxon>Bolidophyceae</taxon>
        <taxon>Parmales</taxon>
        <taxon>Triparmaceae</taxon>
        <taxon>Triparma</taxon>
    </lineage>
</organism>
<name>A0A9W6ZUA4_9STRA</name>
<keyword evidence="2" id="KW-0472">Membrane</keyword>
<dbReference type="OrthoDB" id="192393at2759"/>